<dbReference type="STRING" id="1855383.SAMN05216548_1044"/>
<keyword evidence="3" id="KW-1185">Reference proteome</keyword>
<protein>
    <submittedName>
        <fullName evidence="2">Phage tail tube protein, GTA-gp10</fullName>
    </submittedName>
</protein>
<feature type="compositionally biased region" description="Low complexity" evidence="1">
    <location>
        <begin position="127"/>
        <end position="138"/>
    </location>
</feature>
<name>A0A1H9F4U1_9HYPH</name>
<evidence type="ECO:0000313" key="3">
    <source>
        <dbReference type="Proteomes" id="UP000199647"/>
    </source>
</evidence>
<reference evidence="2 3" key="1">
    <citation type="submission" date="2016-10" db="EMBL/GenBank/DDBJ databases">
        <authorList>
            <person name="de Groot N.N."/>
        </authorList>
    </citation>
    <scope>NUCLEOTIDE SEQUENCE [LARGE SCALE GENOMIC DNA]</scope>
    <source>
        <strain evidence="2 3">A52C2</strain>
    </source>
</reference>
<dbReference type="Pfam" id="PF11836">
    <property type="entry name" value="Phage_TAC_11"/>
    <property type="match status" value="1"/>
</dbReference>
<dbReference type="AlphaFoldDB" id="A0A1H9F4U1"/>
<evidence type="ECO:0000256" key="1">
    <source>
        <dbReference type="SAM" id="MobiDB-lite"/>
    </source>
</evidence>
<dbReference type="RefSeq" id="WP_092495894.1">
    <property type="nucleotide sequence ID" value="NZ_FOFG01000004.1"/>
</dbReference>
<feature type="region of interest" description="Disordered" evidence="1">
    <location>
        <begin position="103"/>
        <end position="138"/>
    </location>
</feature>
<dbReference type="OrthoDB" id="7509188at2"/>
<dbReference type="EMBL" id="FOFG01000004">
    <property type="protein sequence ID" value="SEQ32996.1"/>
    <property type="molecule type" value="Genomic_DNA"/>
</dbReference>
<proteinExistence type="predicted"/>
<evidence type="ECO:0000313" key="2">
    <source>
        <dbReference type="EMBL" id="SEQ32996.1"/>
    </source>
</evidence>
<gene>
    <name evidence="2" type="ORF">SAMN05216548_1044</name>
</gene>
<dbReference type="Proteomes" id="UP000199647">
    <property type="component" value="Unassembled WGS sequence"/>
</dbReference>
<dbReference type="InterPro" id="IPR021791">
    <property type="entry name" value="Phage_TAC_11"/>
</dbReference>
<accession>A0A1H9F4U1</accession>
<sequence length="138" mass="14893">MSRHGEVVFPWGDSEHRFRLGIGELRELQDKCNAGPYEVLNRLMTGIWRIDEVRETIRLGLIGGGALRPTEALVLVARYVDERPLLESVPVAQAIIGAAIMGSPEEPVGKPQAAEQGETKPSPTDGSASPPSTEPEAP</sequence>
<organism evidence="2 3">
    <name type="scientific">Faunimonas pinastri</name>
    <dbReference type="NCBI Taxonomy" id="1855383"/>
    <lineage>
        <taxon>Bacteria</taxon>
        <taxon>Pseudomonadati</taxon>
        <taxon>Pseudomonadota</taxon>
        <taxon>Alphaproteobacteria</taxon>
        <taxon>Hyphomicrobiales</taxon>
        <taxon>Afifellaceae</taxon>
        <taxon>Faunimonas</taxon>
    </lineage>
</organism>